<reference evidence="2 3" key="1">
    <citation type="journal article" date="2015" name="Nature">
        <title>rRNA introns, odd ribosomes, and small enigmatic genomes across a large radiation of phyla.</title>
        <authorList>
            <person name="Brown C.T."/>
            <person name="Hug L.A."/>
            <person name="Thomas B.C."/>
            <person name="Sharon I."/>
            <person name="Castelle C.J."/>
            <person name="Singh A."/>
            <person name="Wilkins M.J."/>
            <person name="Williams K.H."/>
            <person name="Banfield J.F."/>
        </authorList>
    </citation>
    <scope>NUCLEOTIDE SEQUENCE [LARGE SCALE GENOMIC DNA]</scope>
</reference>
<dbReference type="PANTHER" id="PTHR47821:SF2">
    <property type="entry name" value="PHOSPHOGLYCERATE MUTASE FAMILY PROTEIN"/>
    <property type="match status" value="1"/>
</dbReference>
<dbReference type="EMBL" id="LCQW01000002">
    <property type="protein sequence ID" value="KKW24888.1"/>
    <property type="molecule type" value="Genomic_DNA"/>
</dbReference>
<dbReference type="Pfam" id="PF00300">
    <property type="entry name" value="His_Phos_1"/>
    <property type="match status" value="1"/>
</dbReference>
<dbReference type="STRING" id="1618671.UY67_C0002G0037"/>
<dbReference type="SUPFAM" id="SSF53254">
    <property type="entry name" value="Phosphoglycerate mutase-like"/>
    <property type="match status" value="1"/>
</dbReference>
<dbReference type="CDD" id="cd07067">
    <property type="entry name" value="HP_PGM_like"/>
    <property type="match status" value="1"/>
</dbReference>
<dbReference type="Gene3D" id="3.40.50.1240">
    <property type="entry name" value="Phosphoglycerate mutase-like"/>
    <property type="match status" value="1"/>
</dbReference>
<sequence length="284" mass="33802">MTMPVTTTWIRHGKSESNETTSLAKKGTPHPREAALKNVHTSKRRLTLLGIEQARQAGIWIERDMQQRAAVLAGQTFQTRYFTSPYVRTMETALETGLRVKWRPDTRLCERNWGIVDHLTYDKQMRIFRKELRRRETDAFFWTPRDGESLLQVQGRLRQFLDMLNRQCSQCHAYISSHGETMWAGRSLHEYWMPEELAQRMLNEDKDLQNKMLNCRIVQYSRQKDDASAELDDHICRVRLINPMRPDDSTTNLDWQPVRRREFDPEELRAYVNQFKHYLRDDTV</sequence>
<dbReference type="Proteomes" id="UP000034273">
    <property type="component" value="Unassembled WGS sequence"/>
</dbReference>
<dbReference type="AlphaFoldDB" id="A0A0G1X190"/>
<dbReference type="InterPro" id="IPR029033">
    <property type="entry name" value="His_PPase_superfam"/>
</dbReference>
<accession>A0A0G1X190</accession>
<organism evidence="2 3">
    <name type="scientific">Candidatus Kaiserbacteria bacterium GW2011_GWA2_52_12</name>
    <dbReference type="NCBI Taxonomy" id="1618671"/>
    <lineage>
        <taxon>Bacteria</taxon>
        <taxon>Candidatus Kaiseribacteriota</taxon>
    </lineage>
</organism>
<evidence type="ECO:0000313" key="3">
    <source>
        <dbReference type="Proteomes" id="UP000034273"/>
    </source>
</evidence>
<evidence type="ECO:0000256" key="1">
    <source>
        <dbReference type="SAM" id="MobiDB-lite"/>
    </source>
</evidence>
<name>A0A0G1X190_9BACT</name>
<dbReference type="PANTHER" id="PTHR47821">
    <property type="entry name" value="PHOSPHOGLYCERATE MUTASE FAMILY PROTEIN"/>
    <property type="match status" value="1"/>
</dbReference>
<gene>
    <name evidence="2" type="ORF">UY67_C0002G0037</name>
</gene>
<comment type="caution">
    <text evidence="2">The sequence shown here is derived from an EMBL/GenBank/DDBJ whole genome shotgun (WGS) entry which is preliminary data.</text>
</comment>
<protein>
    <submittedName>
        <fullName evidence="2">Phosphoglycerate mutase domain-containing protein</fullName>
    </submittedName>
</protein>
<proteinExistence type="predicted"/>
<dbReference type="InterPro" id="IPR013078">
    <property type="entry name" value="His_Pase_superF_clade-1"/>
</dbReference>
<evidence type="ECO:0000313" key="2">
    <source>
        <dbReference type="EMBL" id="KKW24888.1"/>
    </source>
</evidence>
<dbReference type="SMART" id="SM00855">
    <property type="entry name" value="PGAM"/>
    <property type="match status" value="1"/>
</dbReference>
<feature type="region of interest" description="Disordered" evidence="1">
    <location>
        <begin position="1"/>
        <end position="31"/>
    </location>
</feature>